<keyword evidence="11" id="KW-1185">Reference proteome</keyword>
<proteinExistence type="inferred from homology"/>
<dbReference type="InterPro" id="IPR002082">
    <property type="entry name" value="Asp_carbamoyltransf"/>
</dbReference>
<dbReference type="InterPro" id="IPR036901">
    <property type="entry name" value="Asp/Orn_carbamoylTrfase_sf"/>
</dbReference>
<feature type="binding site" evidence="7">
    <location>
        <position position="210"/>
    </location>
    <ligand>
        <name>L-aspartate</name>
        <dbReference type="ChEBI" id="CHEBI:29991"/>
    </ligand>
</feature>
<dbReference type="NCBIfam" id="TIGR00670">
    <property type="entry name" value="asp_carb_tr"/>
    <property type="match status" value="1"/>
</dbReference>
<name>A0ABQ1NQD9_9BACI</name>
<comment type="catalytic activity">
    <reaction evidence="6 7">
        <text>carbamoyl phosphate + L-aspartate = N-carbamoyl-L-aspartate + phosphate + H(+)</text>
        <dbReference type="Rhea" id="RHEA:20013"/>
        <dbReference type="ChEBI" id="CHEBI:15378"/>
        <dbReference type="ChEBI" id="CHEBI:29991"/>
        <dbReference type="ChEBI" id="CHEBI:32814"/>
        <dbReference type="ChEBI" id="CHEBI:43474"/>
        <dbReference type="ChEBI" id="CHEBI:58228"/>
        <dbReference type="EC" id="2.1.3.2"/>
    </reaction>
</comment>
<dbReference type="PANTHER" id="PTHR45753:SF6">
    <property type="entry name" value="ASPARTATE CARBAMOYLTRANSFERASE"/>
    <property type="match status" value="1"/>
</dbReference>
<feature type="binding site" evidence="7">
    <location>
        <position position="249"/>
    </location>
    <ligand>
        <name>carbamoyl phosphate</name>
        <dbReference type="ChEBI" id="CHEBI:58228"/>
    </ligand>
</feature>
<evidence type="ECO:0000256" key="7">
    <source>
        <dbReference type="HAMAP-Rule" id="MF_00001"/>
    </source>
</evidence>
<evidence type="ECO:0000313" key="11">
    <source>
        <dbReference type="Proteomes" id="UP000619534"/>
    </source>
</evidence>
<dbReference type="InterPro" id="IPR006130">
    <property type="entry name" value="Asp/Orn_carbamoylTrfase"/>
</dbReference>
<comment type="pathway">
    <text evidence="1 7">Pyrimidine metabolism; UMP biosynthesis via de novo pathway; (S)-dihydroorotate from bicarbonate: step 2/3.</text>
</comment>
<dbReference type="Gene3D" id="3.40.50.1370">
    <property type="entry name" value="Aspartate/ornithine carbamoyltransferase"/>
    <property type="match status" value="2"/>
</dbReference>
<dbReference type="Proteomes" id="UP000619534">
    <property type="component" value="Unassembled WGS sequence"/>
</dbReference>
<dbReference type="SUPFAM" id="SSF53671">
    <property type="entry name" value="Aspartate/ornithine carbamoyltransferase"/>
    <property type="match status" value="1"/>
</dbReference>
<gene>
    <name evidence="7 10" type="primary">pyrB</name>
    <name evidence="10" type="ORF">GCM10007216_09250</name>
</gene>
<feature type="binding site" evidence="7">
    <location>
        <position position="160"/>
    </location>
    <ligand>
        <name>L-aspartate</name>
        <dbReference type="ChEBI" id="CHEBI:29991"/>
    </ligand>
</feature>
<protein>
    <recommendedName>
        <fullName evidence="7">Aspartate carbamoyltransferase</fullName>
        <ecNumber evidence="7">2.1.3.2</ecNumber>
    </recommendedName>
    <alternativeName>
        <fullName evidence="7">Aspartate transcarbamylase</fullName>
        <shortName evidence="7">ATCase</shortName>
    </alternativeName>
</protein>
<feature type="binding site" evidence="7">
    <location>
        <position position="50"/>
    </location>
    <ligand>
        <name>carbamoyl phosphate</name>
        <dbReference type="ChEBI" id="CHEBI:58228"/>
    </ligand>
</feature>
<evidence type="ECO:0000259" key="9">
    <source>
        <dbReference type="Pfam" id="PF02729"/>
    </source>
</evidence>
<comment type="function">
    <text evidence="5 7">Catalyzes the condensation of carbamoyl phosphate and aspartate to form carbamoyl aspartate and inorganic phosphate, the committed step in the de novo pyrimidine nucleotide biosynthesis pathway.</text>
</comment>
<feature type="binding site" evidence="7">
    <location>
        <position position="99"/>
    </location>
    <ligand>
        <name>carbamoyl phosphate</name>
        <dbReference type="ChEBI" id="CHEBI:58228"/>
    </ligand>
</feature>
<dbReference type="PRINTS" id="PR00100">
    <property type="entry name" value="AOTCASE"/>
</dbReference>
<dbReference type="PROSITE" id="PS00097">
    <property type="entry name" value="CARBAMOYLTRANSFERASE"/>
    <property type="match status" value="1"/>
</dbReference>
<dbReference type="HAMAP" id="MF_00001">
    <property type="entry name" value="Asp_carb_tr"/>
    <property type="match status" value="1"/>
</dbReference>
<reference evidence="11" key="1">
    <citation type="journal article" date="2019" name="Int. J. Syst. Evol. Microbiol.">
        <title>The Global Catalogue of Microorganisms (GCM) 10K type strain sequencing project: providing services to taxonomists for standard genome sequencing and annotation.</title>
        <authorList>
            <consortium name="The Broad Institute Genomics Platform"/>
            <consortium name="The Broad Institute Genome Sequencing Center for Infectious Disease"/>
            <person name="Wu L."/>
            <person name="Ma J."/>
        </authorList>
    </citation>
    <scope>NUCLEOTIDE SEQUENCE [LARGE SCALE GENOMIC DNA]</scope>
    <source>
        <strain evidence="11">CCM 7282</strain>
    </source>
</reference>
<evidence type="ECO:0000256" key="4">
    <source>
        <dbReference type="ARBA" id="ARBA00022975"/>
    </source>
</evidence>
<dbReference type="NCBIfam" id="NF002032">
    <property type="entry name" value="PRK00856.1"/>
    <property type="match status" value="1"/>
</dbReference>
<evidence type="ECO:0000256" key="5">
    <source>
        <dbReference type="ARBA" id="ARBA00043884"/>
    </source>
</evidence>
<accession>A0ABQ1NQD9</accession>
<evidence type="ECO:0000256" key="6">
    <source>
        <dbReference type="ARBA" id="ARBA00048859"/>
    </source>
</evidence>
<evidence type="ECO:0000256" key="1">
    <source>
        <dbReference type="ARBA" id="ARBA00004852"/>
    </source>
</evidence>
<evidence type="ECO:0000313" key="10">
    <source>
        <dbReference type="EMBL" id="GGC80820.1"/>
    </source>
</evidence>
<feature type="binding site" evidence="7">
    <location>
        <position position="130"/>
    </location>
    <ligand>
        <name>carbamoyl phosphate</name>
        <dbReference type="ChEBI" id="CHEBI:58228"/>
    </ligand>
</feature>
<dbReference type="RefSeq" id="WP_062445765.1">
    <property type="nucleotide sequence ID" value="NZ_BMCJ01000001.1"/>
</dbReference>
<feature type="binding site" evidence="7">
    <location>
        <position position="49"/>
    </location>
    <ligand>
        <name>carbamoyl phosphate</name>
        <dbReference type="ChEBI" id="CHEBI:58228"/>
    </ligand>
</feature>
<sequence>MKHLLSIEDLSSEDIHHLIWKAEAIERGDAPEFTKKIFAANIFLEPSTRTKNSFVVAERRLGLDVLDISSEDSSLTKGESLYDTVKTLYTISASLCIVRHSQNGILREIANKVEVPIINAGDGTGQHPTQCLLDLYTIHQEFGTFEGLKVAIIGDIKHSRVARSNSEALRKLGAEVYFVSKPEWQDEGIAENYVSIDEAVELADVVMLLRIQHERHDHSSEDQNYLQSYGLTKERESRMNKNSIIMHPGPFNRGVEIDSDVVDSPKSRIFKQVANGVTMRMAIISELLKEEL</sequence>
<organism evidence="10 11">
    <name type="scientific">Thalassobacillus devorans</name>
    <dbReference type="NCBI Taxonomy" id="279813"/>
    <lineage>
        <taxon>Bacteria</taxon>
        <taxon>Bacillati</taxon>
        <taxon>Bacillota</taxon>
        <taxon>Bacilli</taxon>
        <taxon>Bacillales</taxon>
        <taxon>Bacillaceae</taxon>
        <taxon>Thalassobacillus</taxon>
    </lineage>
</organism>
<dbReference type="PRINTS" id="PR00101">
    <property type="entry name" value="ATCASE"/>
</dbReference>
<dbReference type="Pfam" id="PF00185">
    <property type="entry name" value="OTCace"/>
    <property type="match status" value="1"/>
</dbReference>
<evidence type="ECO:0000259" key="8">
    <source>
        <dbReference type="Pfam" id="PF00185"/>
    </source>
</evidence>
<dbReference type="EMBL" id="BMCJ01000001">
    <property type="protein sequence ID" value="GGC80820.1"/>
    <property type="molecule type" value="Genomic_DNA"/>
</dbReference>
<dbReference type="Pfam" id="PF02729">
    <property type="entry name" value="OTCace_N"/>
    <property type="match status" value="1"/>
</dbReference>
<feature type="domain" description="Aspartate/ornithine carbamoyltransferase carbamoyl-P binding" evidence="9">
    <location>
        <begin position="2"/>
        <end position="140"/>
    </location>
</feature>
<feature type="binding site" evidence="7">
    <location>
        <position position="127"/>
    </location>
    <ligand>
        <name>carbamoyl phosphate</name>
        <dbReference type="ChEBI" id="CHEBI:58228"/>
    </ligand>
</feature>
<keyword evidence="3 7" id="KW-0808">Transferase</keyword>
<comment type="subunit">
    <text evidence="7">Heterododecamer (2C3:3R2) of six catalytic PyrB chains organized as two trimers (C3), and six regulatory PyrI chains organized as three dimers (R2).</text>
</comment>
<comment type="similarity">
    <text evidence="2 7">Belongs to the aspartate/ornithine carbamoyltransferase superfamily. ATCase family.</text>
</comment>
<dbReference type="InterPro" id="IPR006132">
    <property type="entry name" value="Asp/Orn_carbamoyltranf_P-bd"/>
</dbReference>
<feature type="binding site" evidence="7">
    <location>
        <position position="77"/>
    </location>
    <ligand>
        <name>L-aspartate</name>
        <dbReference type="ChEBI" id="CHEBI:29991"/>
    </ligand>
</feature>
<evidence type="ECO:0000256" key="3">
    <source>
        <dbReference type="ARBA" id="ARBA00022679"/>
    </source>
</evidence>
<evidence type="ECO:0000256" key="2">
    <source>
        <dbReference type="ARBA" id="ARBA00008896"/>
    </source>
</evidence>
<dbReference type="PANTHER" id="PTHR45753">
    <property type="entry name" value="ORNITHINE CARBAMOYLTRANSFERASE, MITOCHONDRIAL"/>
    <property type="match status" value="1"/>
</dbReference>
<dbReference type="InterPro" id="IPR006131">
    <property type="entry name" value="Asp_carbamoyltransf_Asp/Orn-bd"/>
</dbReference>
<dbReference type="EC" id="2.1.3.2" evidence="7"/>
<keyword evidence="4 7" id="KW-0665">Pyrimidine biosynthesis</keyword>
<feature type="binding site" evidence="7">
    <location>
        <position position="250"/>
    </location>
    <ligand>
        <name>carbamoyl phosphate</name>
        <dbReference type="ChEBI" id="CHEBI:58228"/>
    </ligand>
</feature>
<feature type="domain" description="Aspartate/ornithine carbamoyltransferase Asp/Orn-binding" evidence="8">
    <location>
        <begin position="146"/>
        <end position="285"/>
    </location>
</feature>
<comment type="caution">
    <text evidence="10">The sequence shown here is derived from an EMBL/GenBank/DDBJ whole genome shotgun (WGS) entry which is preliminary data.</text>
</comment>